<reference evidence="10" key="1">
    <citation type="journal article" date="2019" name="G3 (Bethesda)">
        <title>Genome Assemblies of Two Rare Opportunistic Yeast Pathogens: Diutina rugosa (syn. Candida rugosa) and Trichomonascus ciferrii (syn. Candida ciferrii).</title>
        <authorList>
            <person name="Mixao V."/>
            <person name="Saus E."/>
            <person name="Hansen A.P."/>
            <person name="Lass-Florl C."/>
            <person name="Gabaldon T."/>
        </authorList>
    </citation>
    <scope>NUCLEOTIDE SEQUENCE</scope>
    <source>
        <strain evidence="10">CBS 4856</strain>
    </source>
</reference>
<dbReference type="FunFam" id="2.130.10.10:FF:000012">
    <property type="entry name" value="Putative pleiotropic regulator 1"/>
    <property type="match status" value="1"/>
</dbReference>
<keyword evidence="3 8" id="KW-0677">Repeat</keyword>
<sequence length="468" mass="51778">MMRVRLRDGSFNFGTVKPVKVSLDVGGMRDLFPSGVEPNVVIDYGDEVIDRLRTSRKVAAEYAVVKELPPHLEAQIQGAMQKKVVRQKTKKGLTNGSAEGPRLLEGPGGSTALTKPTQTRGSPRTGINTGLARSYGGEKPQWHAPWKLMRVISGHLGWVRSVCVEPDNQWFATGSADRTIKIWNLATGELRLTLTGHIMAVRALAVSPRHPYLFSGGEDKMVKCWDLEQNKVIRHYHGHLNGVYTLDLHPTLDLVVTAGRDAVVRVWDMRTRHPVHTLEGHKNAISQVRCQDADPQIISTSMDATVRLYDLAAGKTRTVLTHHKKAVRSLALHPEEFTFATGSPDNIKEWKCPDGEFIHNFGPHQNAIINTLSVNRDGVMFAGGDNGSMGFYDWKSGHKYQQIDSAPAVPGSLEAEHGIFASTFDKTGLRLITTEADKSIKVWREDPTATPESHPGIPWNPTLSRTAY</sequence>
<dbReference type="CDD" id="cd00200">
    <property type="entry name" value="WD40"/>
    <property type="match status" value="1"/>
</dbReference>
<name>A0A642UM18_9ASCO</name>
<dbReference type="InterPro" id="IPR001680">
    <property type="entry name" value="WD40_rpt"/>
</dbReference>
<dbReference type="PROSITE" id="PS50294">
    <property type="entry name" value="WD_REPEATS_REGION"/>
    <property type="match status" value="3"/>
</dbReference>
<dbReference type="PRINTS" id="PR00320">
    <property type="entry name" value="GPROTEINBRPT"/>
</dbReference>
<feature type="repeat" description="WD" evidence="7">
    <location>
        <begin position="278"/>
        <end position="319"/>
    </location>
</feature>
<comment type="function">
    <text evidence="8">Involved in pre-mRNA splicing and required for cell cycle progression at G2/M.</text>
</comment>
<feature type="region of interest" description="Disordered" evidence="9">
    <location>
        <begin position="87"/>
        <end position="129"/>
    </location>
</feature>
<dbReference type="Gene3D" id="2.130.10.10">
    <property type="entry name" value="YVTN repeat-like/Quinoprotein amine dehydrogenase"/>
    <property type="match status" value="1"/>
</dbReference>
<comment type="similarity">
    <text evidence="5 8">Belongs to the WD repeat PRL1/PRL2 family.</text>
</comment>
<dbReference type="GO" id="GO:0000974">
    <property type="term" value="C:Prp19 complex"/>
    <property type="evidence" value="ECO:0007669"/>
    <property type="project" value="TreeGrafter"/>
</dbReference>
<keyword evidence="1 7" id="KW-0853">WD repeat</keyword>
<dbReference type="PROSITE" id="PS00678">
    <property type="entry name" value="WD_REPEATS_1"/>
    <property type="match status" value="1"/>
</dbReference>
<feature type="region of interest" description="Disordered" evidence="9">
    <location>
        <begin position="444"/>
        <end position="468"/>
    </location>
</feature>
<dbReference type="OrthoDB" id="10256122at2759"/>
<feature type="repeat" description="WD" evidence="7">
    <location>
        <begin position="194"/>
        <end position="235"/>
    </location>
</feature>
<dbReference type="VEuPathDB" id="FungiDB:TRICI_006062"/>
<keyword evidence="11" id="KW-1185">Reference proteome</keyword>
<dbReference type="InterPro" id="IPR036322">
    <property type="entry name" value="WD40_repeat_dom_sf"/>
</dbReference>
<feature type="compositionally biased region" description="Polar residues" evidence="9">
    <location>
        <begin position="111"/>
        <end position="128"/>
    </location>
</feature>
<keyword evidence="4 8" id="KW-0508">mRNA splicing</keyword>
<dbReference type="PROSITE" id="PS50082">
    <property type="entry name" value="WD_REPEATS_2"/>
    <property type="match status" value="4"/>
</dbReference>
<dbReference type="InterPro" id="IPR045241">
    <property type="entry name" value="Prp46/PLRG1-like"/>
</dbReference>
<dbReference type="InterPro" id="IPR015943">
    <property type="entry name" value="WD40/YVTN_repeat-like_dom_sf"/>
</dbReference>
<dbReference type="Pfam" id="PF00400">
    <property type="entry name" value="WD40"/>
    <property type="match status" value="5"/>
</dbReference>
<dbReference type="GO" id="GO:0000398">
    <property type="term" value="P:mRNA splicing, via spliceosome"/>
    <property type="evidence" value="ECO:0007669"/>
    <property type="project" value="UniProtKB-UniRule"/>
</dbReference>
<evidence type="ECO:0000256" key="1">
    <source>
        <dbReference type="ARBA" id="ARBA00022574"/>
    </source>
</evidence>
<evidence type="ECO:0000313" key="11">
    <source>
        <dbReference type="Proteomes" id="UP000761534"/>
    </source>
</evidence>
<accession>A0A642UM18</accession>
<evidence type="ECO:0000256" key="6">
    <source>
        <dbReference type="ARBA" id="ARBA00026147"/>
    </source>
</evidence>
<dbReference type="Proteomes" id="UP000761534">
    <property type="component" value="Unassembled WGS sequence"/>
</dbReference>
<evidence type="ECO:0000256" key="3">
    <source>
        <dbReference type="ARBA" id="ARBA00022737"/>
    </source>
</evidence>
<evidence type="ECO:0000256" key="9">
    <source>
        <dbReference type="SAM" id="MobiDB-lite"/>
    </source>
</evidence>
<evidence type="ECO:0000313" key="10">
    <source>
        <dbReference type="EMBL" id="KAA8901559.1"/>
    </source>
</evidence>
<organism evidence="10 11">
    <name type="scientific">Trichomonascus ciferrii</name>
    <dbReference type="NCBI Taxonomy" id="44093"/>
    <lineage>
        <taxon>Eukaryota</taxon>
        <taxon>Fungi</taxon>
        <taxon>Dikarya</taxon>
        <taxon>Ascomycota</taxon>
        <taxon>Saccharomycotina</taxon>
        <taxon>Dipodascomycetes</taxon>
        <taxon>Dipodascales</taxon>
        <taxon>Trichomonascaceae</taxon>
        <taxon>Trichomonascus</taxon>
        <taxon>Trichomonascus ciferrii complex</taxon>
    </lineage>
</organism>
<dbReference type="SUPFAM" id="SSF50978">
    <property type="entry name" value="WD40 repeat-like"/>
    <property type="match status" value="1"/>
</dbReference>
<evidence type="ECO:0000256" key="4">
    <source>
        <dbReference type="ARBA" id="ARBA00023187"/>
    </source>
</evidence>
<dbReference type="EMBL" id="SWFS01000484">
    <property type="protein sequence ID" value="KAA8901559.1"/>
    <property type="molecule type" value="Genomic_DNA"/>
</dbReference>
<feature type="repeat" description="WD" evidence="7">
    <location>
        <begin position="152"/>
        <end position="193"/>
    </location>
</feature>
<dbReference type="InterPro" id="IPR020472">
    <property type="entry name" value="WD40_PAC1"/>
</dbReference>
<dbReference type="AlphaFoldDB" id="A0A642UM18"/>
<dbReference type="PANTHER" id="PTHR19923">
    <property type="entry name" value="WD40 REPEAT PROTEINPRL1/PRL2-RELATED"/>
    <property type="match status" value="1"/>
</dbReference>
<proteinExistence type="inferred from homology"/>
<keyword evidence="8" id="KW-0507">mRNA processing</keyword>
<evidence type="ECO:0000256" key="8">
    <source>
        <dbReference type="RuleBase" id="RU369036"/>
    </source>
</evidence>
<dbReference type="PANTHER" id="PTHR19923:SF0">
    <property type="entry name" value="PLEIOTROPIC REGULATOR 1"/>
    <property type="match status" value="1"/>
</dbReference>
<protein>
    <recommendedName>
        <fullName evidence="6 8">Pre-mRNA-splicing factor PRP46</fullName>
    </recommendedName>
    <alternativeName>
        <fullName evidence="8">Pre-mRNA-processing protein 46</fullName>
    </alternativeName>
</protein>
<comment type="subcellular location">
    <subcellularLocation>
        <location evidence="8">Nucleus</location>
    </subcellularLocation>
</comment>
<dbReference type="GO" id="GO:0071013">
    <property type="term" value="C:catalytic step 2 spliceosome"/>
    <property type="evidence" value="ECO:0007669"/>
    <property type="project" value="TreeGrafter"/>
</dbReference>
<comment type="caution">
    <text evidence="10">The sequence shown here is derived from an EMBL/GenBank/DDBJ whole genome shotgun (WGS) entry which is preliminary data.</text>
</comment>
<evidence type="ECO:0000256" key="2">
    <source>
        <dbReference type="ARBA" id="ARBA00022728"/>
    </source>
</evidence>
<gene>
    <name evidence="10" type="ORF">TRICI_006062</name>
</gene>
<feature type="repeat" description="WD" evidence="7">
    <location>
        <begin position="236"/>
        <end position="277"/>
    </location>
</feature>
<evidence type="ECO:0000256" key="7">
    <source>
        <dbReference type="PROSITE-ProRule" id="PRU00221"/>
    </source>
</evidence>
<comment type="subunit">
    <text evidence="8">Associated with the spliceosome.</text>
</comment>
<keyword evidence="2 8" id="KW-0747">Spliceosome</keyword>
<dbReference type="InterPro" id="IPR019775">
    <property type="entry name" value="WD40_repeat_CS"/>
</dbReference>
<dbReference type="GO" id="GO:0071011">
    <property type="term" value="C:precatalytic spliceosome"/>
    <property type="evidence" value="ECO:0007669"/>
    <property type="project" value="TreeGrafter"/>
</dbReference>
<evidence type="ECO:0000256" key="5">
    <source>
        <dbReference type="ARBA" id="ARBA00025726"/>
    </source>
</evidence>
<dbReference type="SMART" id="SM00320">
    <property type="entry name" value="WD40"/>
    <property type="match status" value="7"/>
</dbReference>
<keyword evidence="8" id="KW-0539">Nucleus</keyword>